<dbReference type="AlphaFoldDB" id="A0A7H1B4W0"/>
<protein>
    <submittedName>
        <fullName evidence="2">Uncharacterized protein</fullName>
    </submittedName>
</protein>
<feature type="region of interest" description="Disordered" evidence="1">
    <location>
        <begin position="1"/>
        <end position="22"/>
    </location>
</feature>
<accession>A0A7H1B4W0</accession>
<feature type="compositionally biased region" description="Basic and acidic residues" evidence="1">
    <location>
        <begin position="1"/>
        <end position="15"/>
    </location>
</feature>
<dbReference type="Proteomes" id="UP000516428">
    <property type="component" value="Chromosome"/>
</dbReference>
<evidence type="ECO:0000256" key="1">
    <source>
        <dbReference type="SAM" id="MobiDB-lite"/>
    </source>
</evidence>
<keyword evidence="3" id="KW-1185">Reference proteome</keyword>
<dbReference type="EMBL" id="CP061281">
    <property type="protein sequence ID" value="QNS03765.1"/>
    <property type="molecule type" value="Genomic_DNA"/>
</dbReference>
<organism evidence="2 3">
    <name type="scientific">Streptomyces xanthii</name>
    <dbReference type="NCBI Taxonomy" id="2768069"/>
    <lineage>
        <taxon>Bacteria</taxon>
        <taxon>Bacillati</taxon>
        <taxon>Actinomycetota</taxon>
        <taxon>Actinomycetes</taxon>
        <taxon>Kitasatosporales</taxon>
        <taxon>Streptomycetaceae</taxon>
        <taxon>Streptomyces</taxon>
    </lineage>
</organism>
<gene>
    <name evidence="2" type="ORF">IAG42_09095</name>
</gene>
<proteinExistence type="predicted"/>
<name>A0A7H1B4W0_9ACTN</name>
<dbReference type="KEGG" id="sxn:IAG42_09095"/>
<dbReference type="RefSeq" id="WP_188336516.1">
    <property type="nucleotide sequence ID" value="NZ_CP061281.1"/>
</dbReference>
<reference evidence="2 3" key="1">
    <citation type="submission" date="2020-09" db="EMBL/GenBank/DDBJ databases">
        <title>A novel species.</title>
        <authorList>
            <person name="Gao J."/>
        </authorList>
    </citation>
    <scope>NUCLEOTIDE SEQUENCE [LARGE SCALE GENOMIC DNA]</scope>
    <source>
        <strain evidence="2 3">CRXT-Y-14</strain>
    </source>
</reference>
<sequence length="135" mass="15259">MNKDHRDVVQDRDLMDLTGGDQARARALRASLQRLADERAPDDPLREMAREVLRGRVGLREAARIPAYAEALGERMTRGLREYELLSPDERSEQQAAARRHLADLRDEIERERAAGGRYVLRGAERAQGRGRASG</sequence>
<evidence type="ECO:0000313" key="2">
    <source>
        <dbReference type="EMBL" id="QNS03765.1"/>
    </source>
</evidence>
<evidence type="ECO:0000313" key="3">
    <source>
        <dbReference type="Proteomes" id="UP000516428"/>
    </source>
</evidence>